<evidence type="ECO:0000256" key="2">
    <source>
        <dbReference type="SAM" id="SignalP"/>
    </source>
</evidence>
<dbReference type="SUPFAM" id="SSF53822">
    <property type="entry name" value="Periplasmic binding protein-like I"/>
    <property type="match status" value="1"/>
</dbReference>
<gene>
    <name evidence="4" type="ORF">FJM51_22490</name>
</gene>
<feature type="compositionally biased region" description="Low complexity" evidence="1">
    <location>
        <begin position="111"/>
        <end position="130"/>
    </location>
</feature>
<keyword evidence="5" id="KW-1185">Reference proteome</keyword>
<evidence type="ECO:0000259" key="3">
    <source>
        <dbReference type="Pfam" id="PF13407"/>
    </source>
</evidence>
<dbReference type="InterPro" id="IPR028082">
    <property type="entry name" value="Peripla_BP_I"/>
</dbReference>
<evidence type="ECO:0000256" key="1">
    <source>
        <dbReference type="SAM" id="MobiDB-lite"/>
    </source>
</evidence>
<dbReference type="Pfam" id="PF13407">
    <property type="entry name" value="Peripla_BP_4"/>
    <property type="match status" value="1"/>
</dbReference>
<sequence length="130" mass="13704">MTLSNMSRATLTTAGRLALGLLAGAATLTVTAAMSRADEPVRIGLALYTQLQQRWLFDARAFQEQASANGDEVIVQYADGDPGKQTQQVQNMLSRGIDVLVIAPADIAVGPRSSTRPAARGSRRSSTTSG</sequence>
<dbReference type="InterPro" id="IPR025997">
    <property type="entry name" value="SBP_2_dom"/>
</dbReference>
<dbReference type="AlphaFoldDB" id="A0A501WBE4"/>
<evidence type="ECO:0000313" key="5">
    <source>
        <dbReference type="Proteomes" id="UP000319255"/>
    </source>
</evidence>
<dbReference type="RefSeq" id="WP_140456347.1">
    <property type="nucleotide sequence ID" value="NZ_VFRP01000054.1"/>
</dbReference>
<name>A0A501WBE4_9RHOB</name>
<dbReference type="OrthoDB" id="9773673at2"/>
<feature type="region of interest" description="Disordered" evidence="1">
    <location>
        <begin position="110"/>
        <end position="130"/>
    </location>
</feature>
<feature type="domain" description="Periplasmic binding protein" evidence="3">
    <location>
        <begin position="44"/>
        <end position="106"/>
    </location>
</feature>
<reference evidence="4 5" key="1">
    <citation type="submission" date="2019-06" db="EMBL/GenBank/DDBJ databases">
        <title>A novel bacterium of genus Amaricoccus, isolated from marine sediment.</title>
        <authorList>
            <person name="Huang H."/>
            <person name="Mo K."/>
            <person name="Hu Y."/>
        </authorList>
    </citation>
    <scope>NUCLEOTIDE SEQUENCE [LARGE SCALE GENOMIC DNA]</scope>
    <source>
        <strain evidence="4 5">HB172011</strain>
    </source>
</reference>
<evidence type="ECO:0000313" key="4">
    <source>
        <dbReference type="EMBL" id="TPE45700.1"/>
    </source>
</evidence>
<protein>
    <submittedName>
        <fullName evidence="4">Substrate-binding domain-containing protein</fullName>
    </submittedName>
</protein>
<proteinExistence type="predicted"/>
<dbReference type="Gene3D" id="3.40.50.2300">
    <property type="match status" value="1"/>
</dbReference>
<feature type="chain" id="PRO_5021411755" evidence="2">
    <location>
        <begin position="33"/>
        <end position="130"/>
    </location>
</feature>
<feature type="signal peptide" evidence="2">
    <location>
        <begin position="1"/>
        <end position="32"/>
    </location>
</feature>
<organism evidence="4 5">
    <name type="scientific">Amaricoccus solimangrovi</name>
    <dbReference type="NCBI Taxonomy" id="2589815"/>
    <lineage>
        <taxon>Bacteria</taxon>
        <taxon>Pseudomonadati</taxon>
        <taxon>Pseudomonadota</taxon>
        <taxon>Alphaproteobacteria</taxon>
        <taxon>Rhodobacterales</taxon>
        <taxon>Paracoccaceae</taxon>
        <taxon>Amaricoccus</taxon>
    </lineage>
</organism>
<accession>A0A501WBE4</accession>
<comment type="caution">
    <text evidence="4">The sequence shown here is derived from an EMBL/GenBank/DDBJ whole genome shotgun (WGS) entry which is preliminary data.</text>
</comment>
<dbReference type="EMBL" id="VFRP01000054">
    <property type="protein sequence ID" value="TPE45700.1"/>
    <property type="molecule type" value="Genomic_DNA"/>
</dbReference>
<keyword evidence="2" id="KW-0732">Signal</keyword>
<dbReference type="Proteomes" id="UP000319255">
    <property type="component" value="Unassembled WGS sequence"/>
</dbReference>